<organism evidence="2 3">
    <name type="scientific">Merluccius polli</name>
    <name type="common">Benguela hake</name>
    <name type="synonym">Merluccius cadenati</name>
    <dbReference type="NCBI Taxonomy" id="89951"/>
    <lineage>
        <taxon>Eukaryota</taxon>
        <taxon>Metazoa</taxon>
        <taxon>Chordata</taxon>
        <taxon>Craniata</taxon>
        <taxon>Vertebrata</taxon>
        <taxon>Euteleostomi</taxon>
        <taxon>Actinopterygii</taxon>
        <taxon>Neopterygii</taxon>
        <taxon>Teleostei</taxon>
        <taxon>Neoteleostei</taxon>
        <taxon>Acanthomorphata</taxon>
        <taxon>Zeiogadaria</taxon>
        <taxon>Gadariae</taxon>
        <taxon>Gadiformes</taxon>
        <taxon>Gadoidei</taxon>
        <taxon>Merlucciidae</taxon>
        <taxon>Merluccius</taxon>
    </lineage>
</organism>
<evidence type="ECO:0000313" key="3">
    <source>
        <dbReference type="Proteomes" id="UP001174136"/>
    </source>
</evidence>
<evidence type="ECO:0000259" key="1">
    <source>
        <dbReference type="Pfam" id="PF24764"/>
    </source>
</evidence>
<feature type="domain" description="Integrase core" evidence="1">
    <location>
        <begin position="169"/>
        <end position="271"/>
    </location>
</feature>
<dbReference type="Pfam" id="PF24764">
    <property type="entry name" value="rva_4"/>
    <property type="match status" value="2"/>
</dbReference>
<sequence length="298" mass="33964">MTNEELDAMVADIKLTMPHCGYRMMKGTLKSRECLVQWERVRASMHRVDTIGVLTRLTSIGCTVRRTYSVPCPRSLVHIDMNHKLIRYNIVIFGGLDGYSRKIMYLGAANNNLSSTTLAFFQESVEKYGIPLRYNVHVNVQYTGPMLFSIFRIPQNSMKIVLYLCTFFRIRADQGVENVGVARLMFSNRGTGIGSFISGKSVNNQRIERLWRDVYIGHLDLTNELHLFSCHYVFIPRLQASLDVFCDGWDNHPLSSEQNLSPNQLWEVGQMLCPVPDPDVSSVFKIPYICCPTVVPPT</sequence>
<comment type="caution">
    <text evidence="2">The sequence shown here is derived from an EMBL/GenBank/DDBJ whole genome shotgun (WGS) entry which is preliminary data.</text>
</comment>
<gene>
    <name evidence="2" type="ORF">N1851_021727</name>
</gene>
<dbReference type="AlphaFoldDB" id="A0AA47MJ81"/>
<proteinExistence type="predicted"/>
<accession>A0AA47MJ81</accession>
<dbReference type="PANTHER" id="PTHR46791">
    <property type="entry name" value="EXPRESSED PROTEIN"/>
    <property type="match status" value="1"/>
</dbReference>
<keyword evidence="3" id="KW-1185">Reference proteome</keyword>
<name>A0AA47MJ81_MERPO</name>
<dbReference type="InterPro" id="IPR058913">
    <property type="entry name" value="Integrase_dom_put"/>
</dbReference>
<protein>
    <recommendedName>
        <fullName evidence="1">Integrase core domain-containing protein</fullName>
    </recommendedName>
</protein>
<feature type="domain" description="Integrase core" evidence="1">
    <location>
        <begin position="68"/>
        <end position="135"/>
    </location>
</feature>
<evidence type="ECO:0000313" key="2">
    <source>
        <dbReference type="EMBL" id="KAK0141284.1"/>
    </source>
</evidence>
<reference evidence="2" key="1">
    <citation type="journal article" date="2023" name="Front. Mar. Sci.">
        <title>A new Merluccius polli reference genome to investigate the effects of global change in West African waters.</title>
        <authorList>
            <person name="Mateo J.L."/>
            <person name="Blanco-Fernandez C."/>
            <person name="Garcia-Vazquez E."/>
            <person name="Machado-Schiaffino G."/>
        </authorList>
    </citation>
    <scope>NUCLEOTIDE SEQUENCE</scope>
    <source>
        <strain evidence="2">C29</strain>
        <tissue evidence="2">Fin</tissue>
    </source>
</reference>
<dbReference type="EMBL" id="JAOPHQ010003978">
    <property type="protein sequence ID" value="KAK0141284.1"/>
    <property type="molecule type" value="Genomic_DNA"/>
</dbReference>
<dbReference type="Proteomes" id="UP001174136">
    <property type="component" value="Unassembled WGS sequence"/>
</dbReference>
<dbReference type="PANTHER" id="PTHR46791:SF11">
    <property type="entry name" value="INTEGRASE CATALYTIC DOMAIN-CONTAINING PROTEIN"/>
    <property type="match status" value="1"/>
</dbReference>